<gene>
    <name evidence="1" type="ORF">ASJ81_12275</name>
</gene>
<keyword evidence="2" id="KW-1185">Reference proteome</keyword>
<proteinExistence type="predicted"/>
<dbReference type="RefSeq" id="WP_095646004.1">
    <property type="nucleotide sequence ID" value="NZ_LMVP01000542.1"/>
</dbReference>
<dbReference type="EMBL" id="LMVP01000542">
    <property type="protein sequence ID" value="PAV10815.1"/>
    <property type="molecule type" value="Genomic_DNA"/>
</dbReference>
<accession>A0A2A2HN90</accession>
<reference evidence="1 2" key="1">
    <citation type="journal article" date="2017" name="BMC Genomics">
        <title>Genomic analysis of methanogenic archaea reveals a shift towards energy conservation.</title>
        <authorList>
            <person name="Gilmore S.P."/>
            <person name="Henske J.K."/>
            <person name="Sexton J.A."/>
            <person name="Solomon K.V."/>
            <person name="Seppala S."/>
            <person name="Yoo J.I."/>
            <person name="Huyett L.M."/>
            <person name="Pressman A."/>
            <person name="Cogan J.Z."/>
            <person name="Kivenson V."/>
            <person name="Peng X."/>
            <person name="Tan Y."/>
            <person name="Valentine D.L."/>
            <person name="O'Malley M.A."/>
        </authorList>
    </citation>
    <scope>NUCLEOTIDE SEQUENCE [LARGE SCALE GENOMIC DNA]</scope>
    <source>
        <strain evidence="1 2">MC-15</strain>
    </source>
</reference>
<dbReference type="AlphaFoldDB" id="A0A2A2HN90"/>
<name>A0A2A2HN90_9EURY</name>
<evidence type="ECO:0000313" key="2">
    <source>
        <dbReference type="Proteomes" id="UP000218164"/>
    </source>
</evidence>
<evidence type="ECO:0000313" key="1">
    <source>
        <dbReference type="EMBL" id="PAV10815.1"/>
    </source>
</evidence>
<comment type="caution">
    <text evidence="1">The sequence shown here is derived from an EMBL/GenBank/DDBJ whole genome shotgun (WGS) entry which is preliminary data.</text>
</comment>
<sequence>METKGLLSRGVADNHNPLETIIQCEVLPKVIKILSKVKIDQKCLGCARKLLVDSEKRINLPNLRKIEILLLAIFNNSSPSPEN</sequence>
<protein>
    <submittedName>
        <fullName evidence="1">Uncharacterized protein</fullName>
    </submittedName>
</protein>
<dbReference type="Proteomes" id="UP000218164">
    <property type="component" value="Unassembled WGS sequence"/>
</dbReference>
<organism evidence="1 2">
    <name type="scientific">Methanosarcina spelaei</name>
    <dbReference type="NCBI Taxonomy" id="1036679"/>
    <lineage>
        <taxon>Archaea</taxon>
        <taxon>Methanobacteriati</taxon>
        <taxon>Methanobacteriota</taxon>
        <taxon>Stenosarchaea group</taxon>
        <taxon>Methanomicrobia</taxon>
        <taxon>Methanosarcinales</taxon>
        <taxon>Methanosarcinaceae</taxon>
        <taxon>Methanosarcina</taxon>
    </lineage>
</organism>